<protein>
    <recommendedName>
        <fullName evidence="5">TraB family protein</fullName>
    </recommendedName>
</protein>
<evidence type="ECO:0008006" key="5">
    <source>
        <dbReference type="Google" id="ProtNLM"/>
    </source>
</evidence>
<keyword evidence="4" id="KW-1185">Reference proteome</keyword>
<sequence length="496" mass="56730">MIEGQMRNRMMDQRSLQDRDMMLLRELERRLRAAAAQGDTTHQTDIDELIKNLEGRLRPMKENIENETTEREKTSPEQPGYSTTYDYLNSWLKGWDHCLKEEELRLRKQRKETKNEQQPGVSSDRDVKSEGSASTSKEPCEAKTEDSSTTLKEKDHVKNSSEQPDVIRGDSSTTLKEDDQVYTPQDLDVKAENSSSDLKEQDQVYTPEMIQEIEDKKKRLLEEEFKKQNVERKKAEAPNSKQAPSDGTVVYLRNEENGADLYLVGTSHVSQQSADEVRDVIRRVKPDYVLVELDRKRYNSMLQRQNGQNNPFAFVQQMVETLTNNNIGAVGKVLGLGLSGFYWLLAYWGLQPGQEFKVAIQEGKKAGAKIVLGDQDIDVTLKHFGEQTSVAEALQFFAQPMPSDIAQKMSGTTPRAPRQMEFEQLRDRKLVRQLNEEMEKKAPALTNILLRERNESMTKALRNLSGKVVAVVGLAHLDGIEQLWREANEKYLNSTE</sequence>
<dbReference type="Gramene" id="Pp3c3_37060V3.1">
    <property type="protein sequence ID" value="PAC:32943534.CDS.1"/>
    <property type="gene ID" value="Pp3c3_37060"/>
</dbReference>
<dbReference type="EMBL" id="ABEU02000003">
    <property type="protein sequence ID" value="PNR58502.1"/>
    <property type="molecule type" value="Genomic_DNA"/>
</dbReference>
<dbReference type="EnsemblPlants" id="Pp3c3_37060V3.1">
    <property type="protein sequence ID" value="PAC:32943534.CDS.1"/>
    <property type="gene ID" value="Pp3c3_37060"/>
</dbReference>
<reference evidence="2 4" key="1">
    <citation type="journal article" date="2008" name="Science">
        <title>The Physcomitrella genome reveals evolutionary insights into the conquest of land by plants.</title>
        <authorList>
            <person name="Rensing S."/>
            <person name="Lang D."/>
            <person name="Zimmer A."/>
            <person name="Terry A."/>
            <person name="Salamov A."/>
            <person name="Shapiro H."/>
            <person name="Nishiyama T."/>
            <person name="Perroud P.-F."/>
            <person name="Lindquist E."/>
            <person name="Kamisugi Y."/>
            <person name="Tanahashi T."/>
            <person name="Sakakibara K."/>
            <person name="Fujita T."/>
            <person name="Oishi K."/>
            <person name="Shin-I T."/>
            <person name="Kuroki Y."/>
            <person name="Toyoda A."/>
            <person name="Suzuki Y."/>
            <person name="Hashimoto A."/>
            <person name="Yamaguchi K."/>
            <person name="Sugano A."/>
            <person name="Kohara Y."/>
            <person name="Fujiyama A."/>
            <person name="Anterola A."/>
            <person name="Aoki S."/>
            <person name="Ashton N."/>
            <person name="Barbazuk W.B."/>
            <person name="Barker E."/>
            <person name="Bennetzen J."/>
            <person name="Bezanilla M."/>
            <person name="Blankenship R."/>
            <person name="Cho S.H."/>
            <person name="Dutcher S."/>
            <person name="Estelle M."/>
            <person name="Fawcett J.A."/>
            <person name="Gundlach H."/>
            <person name="Hanada K."/>
            <person name="Heyl A."/>
            <person name="Hicks K.A."/>
            <person name="Hugh J."/>
            <person name="Lohr M."/>
            <person name="Mayer K."/>
            <person name="Melkozernov A."/>
            <person name="Murata T."/>
            <person name="Nelson D."/>
            <person name="Pils B."/>
            <person name="Prigge M."/>
            <person name="Reiss B."/>
            <person name="Renner T."/>
            <person name="Rombauts S."/>
            <person name="Rushton P."/>
            <person name="Sanderfoot A."/>
            <person name="Schween G."/>
            <person name="Shiu S.-H."/>
            <person name="Stueber K."/>
            <person name="Theodoulou F.L."/>
            <person name="Tu H."/>
            <person name="Van de Peer Y."/>
            <person name="Verrier P.J."/>
            <person name="Waters E."/>
            <person name="Wood A."/>
            <person name="Yang L."/>
            <person name="Cove D."/>
            <person name="Cuming A."/>
            <person name="Hasebe M."/>
            <person name="Lucas S."/>
            <person name="Mishler D.B."/>
            <person name="Reski R."/>
            <person name="Grigoriev I."/>
            <person name="Quatrano R.S."/>
            <person name="Boore J.L."/>
        </authorList>
    </citation>
    <scope>NUCLEOTIDE SEQUENCE [LARGE SCALE GENOMIC DNA]</scope>
    <source>
        <strain evidence="3 4">cv. Gransden 2004</strain>
    </source>
</reference>
<dbReference type="PANTHER" id="PTHR21530:SF15">
    <property type="entry name" value="TRAB FAMILY PROTEIN"/>
    <property type="match status" value="1"/>
</dbReference>
<reference evidence="3" key="3">
    <citation type="submission" date="2020-12" db="UniProtKB">
        <authorList>
            <consortium name="EnsemblPlants"/>
        </authorList>
    </citation>
    <scope>IDENTIFICATION</scope>
</reference>
<dbReference type="Gramene" id="Pp3c3_37060V3.2">
    <property type="protein sequence ID" value="PAC:32943535.CDS.1"/>
    <property type="gene ID" value="Pp3c3_37060"/>
</dbReference>
<feature type="compositionally biased region" description="Basic and acidic residues" evidence="1">
    <location>
        <begin position="57"/>
        <end position="75"/>
    </location>
</feature>
<evidence type="ECO:0000256" key="1">
    <source>
        <dbReference type="SAM" id="MobiDB-lite"/>
    </source>
</evidence>
<reference evidence="2 4" key="2">
    <citation type="journal article" date="2018" name="Plant J.">
        <title>The Physcomitrella patens chromosome-scale assembly reveals moss genome structure and evolution.</title>
        <authorList>
            <person name="Lang D."/>
            <person name="Ullrich K.K."/>
            <person name="Murat F."/>
            <person name="Fuchs J."/>
            <person name="Jenkins J."/>
            <person name="Haas F.B."/>
            <person name="Piednoel M."/>
            <person name="Gundlach H."/>
            <person name="Van Bel M."/>
            <person name="Meyberg R."/>
            <person name="Vives C."/>
            <person name="Morata J."/>
            <person name="Symeonidi A."/>
            <person name="Hiss M."/>
            <person name="Muchero W."/>
            <person name="Kamisugi Y."/>
            <person name="Saleh O."/>
            <person name="Blanc G."/>
            <person name="Decker E.L."/>
            <person name="van Gessel N."/>
            <person name="Grimwood J."/>
            <person name="Hayes R.D."/>
            <person name="Graham S.W."/>
            <person name="Gunter L.E."/>
            <person name="McDaniel S.F."/>
            <person name="Hoernstein S.N.W."/>
            <person name="Larsson A."/>
            <person name="Li F.W."/>
            <person name="Perroud P.F."/>
            <person name="Phillips J."/>
            <person name="Ranjan P."/>
            <person name="Rokshar D.S."/>
            <person name="Rothfels C.J."/>
            <person name="Schneider L."/>
            <person name="Shu S."/>
            <person name="Stevenson D.W."/>
            <person name="Thummler F."/>
            <person name="Tillich M."/>
            <person name="Villarreal Aguilar J.C."/>
            <person name="Widiez T."/>
            <person name="Wong G.K."/>
            <person name="Wymore A."/>
            <person name="Zhang Y."/>
            <person name="Zimmer A.D."/>
            <person name="Quatrano R.S."/>
            <person name="Mayer K.F.X."/>
            <person name="Goodstein D."/>
            <person name="Casacuberta J.M."/>
            <person name="Vandepoele K."/>
            <person name="Reski R."/>
            <person name="Cuming A.C."/>
            <person name="Tuskan G.A."/>
            <person name="Maumus F."/>
            <person name="Salse J."/>
            <person name="Schmutz J."/>
            <person name="Rensing S.A."/>
        </authorList>
    </citation>
    <scope>NUCLEOTIDE SEQUENCE [LARGE SCALE GENOMIC DNA]</scope>
    <source>
        <strain evidence="3 4">cv. Gransden 2004</strain>
    </source>
</reference>
<gene>
    <name evidence="3" type="primary">LOC112279721</name>
    <name evidence="2" type="ORF">PHYPA_005497</name>
</gene>
<dbReference type="EnsemblPlants" id="Pp3c3_37060V3.2">
    <property type="protein sequence ID" value="PAC:32943535.CDS.1"/>
    <property type="gene ID" value="Pp3c3_37060"/>
</dbReference>
<proteinExistence type="predicted"/>
<feature type="region of interest" description="Disordered" evidence="1">
    <location>
        <begin position="57"/>
        <end position="82"/>
    </location>
</feature>
<dbReference type="STRING" id="3218.A0A2K1KXJ6"/>
<dbReference type="RefSeq" id="XP_024370162.1">
    <property type="nucleotide sequence ID" value="XM_024514394.2"/>
</dbReference>
<feature type="compositionally biased region" description="Basic and acidic residues" evidence="1">
    <location>
        <begin position="187"/>
        <end position="202"/>
    </location>
</feature>
<accession>A0A2K1KXJ6</accession>
<dbReference type="OrthoDB" id="48306at2759"/>
<dbReference type="PaxDb" id="3218-PP1S96_120V6.1"/>
<evidence type="ECO:0000313" key="2">
    <source>
        <dbReference type="EMBL" id="PNR58502.1"/>
    </source>
</evidence>
<dbReference type="CDD" id="cd14726">
    <property type="entry name" value="TraB_PrgY-like"/>
    <property type="match status" value="1"/>
</dbReference>
<dbReference type="GeneID" id="112279721"/>
<organism evidence="2">
    <name type="scientific">Physcomitrium patens</name>
    <name type="common">Spreading-leaved earth moss</name>
    <name type="synonym">Physcomitrella patens</name>
    <dbReference type="NCBI Taxonomy" id="3218"/>
    <lineage>
        <taxon>Eukaryota</taxon>
        <taxon>Viridiplantae</taxon>
        <taxon>Streptophyta</taxon>
        <taxon>Embryophyta</taxon>
        <taxon>Bryophyta</taxon>
        <taxon>Bryophytina</taxon>
        <taxon>Bryopsida</taxon>
        <taxon>Funariidae</taxon>
        <taxon>Funariales</taxon>
        <taxon>Funariaceae</taxon>
        <taxon>Physcomitrium</taxon>
    </lineage>
</organism>
<dbReference type="Pfam" id="PF01963">
    <property type="entry name" value="TraB_PrgY_gumN"/>
    <property type="match status" value="1"/>
</dbReference>
<name>A0A2K1KXJ6_PHYPA</name>
<feature type="region of interest" description="Disordered" evidence="1">
    <location>
        <begin position="109"/>
        <end position="207"/>
    </location>
</feature>
<feature type="compositionally biased region" description="Basic and acidic residues" evidence="1">
    <location>
        <begin position="138"/>
        <end position="159"/>
    </location>
</feature>
<dbReference type="Proteomes" id="UP000006727">
    <property type="component" value="Chromosome 3"/>
</dbReference>
<evidence type="ECO:0000313" key="3">
    <source>
        <dbReference type="EnsemblPlants" id="PAC:32943534.CDS.1"/>
    </source>
</evidence>
<dbReference type="InterPro" id="IPR002816">
    <property type="entry name" value="TraB/PrgY/GumN_fam"/>
</dbReference>
<dbReference type="PANTHER" id="PTHR21530">
    <property type="entry name" value="PHEROMONE SHUTDOWN PROTEIN"/>
    <property type="match status" value="1"/>
</dbReference>
<dbReference type="AlphaFoldDB" id="A0A2K1KXJ6"/>
<dbReference type="InterPro" id="IPR046345">
    <property type="entry name" value="TraB_PrgY-like"/>
</dbReference>
<evidence type="ECO:0000313" key="4">
    <source>
        <dbReference type="Proteomes" id="UP000006727"/>
    </source>
</evidence>